<comment type="caution">
    <text evidence="3">The sequence shown here is derived from an EMBL/GenBank/DDBJ whole genome shotgun (WGS) entry which is preliminary data.</text>
</comment>
<protein>
    <submittedName>
        <fullName evidence="3">ROK family protein</fullName>
    </submittedName>
</protein>
<dbReference type="InterPro" id="IPR036390">
    <property type="entry name" value="WH_DNA-bd_sf"/>
</dbReference>
<keyword evidence="2" id="KW-0472">Membrane</keyword>
<dbReference type="Proteomes" id="UP000711736">
    <property type="component" value="Unassembled WGS sequence"/>
</dbReference>
<dbReference type="InterPro" id="IPR036388">
    <property type="entry name" value="WH-like_DNA-bd_sf"/>
</dbReference>
<dbReference type="Gene3D" id="1.10.10.10">
    <property type="entry name" value="Winged helix-like DNA-binding domain superfamily/Winged helix DNA-binding domain"/>
    <property type="match status" value="1"/>
</dbReference>
<organism evidence="3 4">
    <name type="scientific">Bifidobacterium colobi</name>
    <dbReference type="NCBI Taxonomy" id="2809026"/>
    <lineage>
        <taxon>Bacteria</taxon>
        <taxon>Bacillati</taxon>
        <taxon>Actinomycetota</taxon>
        <taxon>Actinomycetes</taxon>
        <taxon>Bifidobacteriales</taxon>
        <taxon>Bifidobacteriaceae</taxon>
        <taxon>Bifidobacterium</taxon>
    </lineage>
</organism>
<name>A0ABS5UWN3_9BIFI</name>
<dbReference type="SUPFAM" id="SSF53067">
    <property type="entry name" value="Actin-like ATPase domain"/>
    <property type="match status" value="1"/>
</dbReference>
<evidence type="ECO:0000313" key="3">
    <source>
        <dbReference type="EMBL" id="MBT1175036.1"/>
    </source>
</evidence>
<accession>A0ABS5UWN3</accession>
<feature type="transmembrane region" description="Helical" evidence="2">
    <location>
        <begin position="376"/>
        <end position="396"/>
    </location>
</feature>
<comment type="similarity">
    <text evidence="1">Belongs to the ROK (NagC/XylR) family.</text>
</comment>
<gene>
    <name evidence="3" type="ORF">JS530_05885</name>
</gene>
<reference evidence="3 4" key="1">
    <citation type="journal article" date="2021" name="Environ. Microbiol.">
        <title>Genetic insights into the dark matter of the mammalian gut microbiota through targeted genome reconstruction.</title>
        <authorList>
            <person name="Lugli G.A."/>
            <person name="Alessandri G."/>
            <person name="Milani C."/>
            <person name="Viappiani A."/>
            <person name="Fontana F."/>
            <person name="Tarracchini C."/>
            <person name="Mancabelli L."/>
            <person name="Argentini C."/>
            <person name="Ruiz L."/>
            <person name="Margolles A."/>
            <person name="van Sinderen D."/>
            <person name="Turroni F."/>
            <person name="Ventura M."/>
        </authorList>
    </citation>
    <scope>NUCLEOTIDE SEQUENCE [LARGE SCALE GENOMIC DNA]</scope>
    <source>
        <strain evidence="3 4">LC6</strain>
    </source>
</reference>
<dbReference type="PANTHER" id="PTHR18964:SF149">
    <property type="entry name" value="BIFUNCTIONAL UDP-N-ACETYLGLUCOSAMINE 2-EPIMERASE_N-ACETYLMANNOSAMINE KINASE"/>
    <property type="match status" value="1"/>
</dbReference>
<dbReference type="Pfam" id="PF00480">
    <property type="entry name" value="ROK"/>
    <property type="match status" value="1"/>
</dbReference>
<keyword evidence="4" id="KW-1185">Reference proteome</keyword>
<dbReference type="Gene3D" id="3.30.420.40">
    <property type="match status" value="2"/>
</dbReference>
<evidence type="ECO:0000313" key="4">
    <source>
        <dbReference type="Proteomes" id="UP000711736"/>
    </source>
</evidence>
<dbReference type="SUPFAM" id="SSF46785">
    <property type="entry name" value="Winged helix' DNA-binding domain"/>
    <property type="match status" value="1"/>
</dbReference>
<proteinExistence type="inferred from homology"/>
<dbReference type="InterPro" id="IPR000600">
    <property type="entry name" value="ROK"/>
</dbReference>
<sequence>MRNYTANKANNGCKMTGIKTMARKMDSRDVRDRNIALVLEQLVDGESHSRTYLSNVTGLTPATLTSLIRDLAEAGIIEQVGASQSGVEGPRRKAMFALGNHSFPVVVLELRKSEVKLVCQTLRGCTVLDETYQADFRGKNIGDFARFVALRICALLDVLAQQGIDSLPLVGISIPAPVYADLRTIPAAIDFGWDHADVVALIEEQLPQAWYEHVRSRKADAQGCDVAAGLAILRDLKIVLVNDGSAGLWAERHYLQRSNGGISPEDSLNLLYFKTDLGVGGGVVLNNELYCGSKGMAGGLGHMPVANSGRHCLCGRTGCLATVAAPEVMIDDGGLREFASEHGDVAALKELRRLAKLNIEPARSTYDRARDGVKQVLAGAIALLVPDWVIFGGYVIHMMDELFSEHDLATMKVSGVRGMLAGHYRDDAAMPGALLMMRQNLLSNAGRLMHGENLVLRVGSAV</sequence>
<dbReference type="InterPro" id="IPR043129">
    <property type="entry name" value="ATPase_NBD"/>
</dbReference>
<evidence type="ECO:0000256" key="1">
    <source>
        <dbReference type="ARBA" id="ARBA00006479"/>
    </source>
</evidence>
<keyword evidence="2" id="KW-0812">Transmembrane</keyword>
<dbReference type="PANTHER" id="PTHR18964">
    <property type="entry name" value="ROK (REPRESSOR, ORF, KINASE) FAMILY"/>
    <property type="match status" value="1"/>
</dbReference>
<keyword evidence="2" id="KW-1133">Transmembrane helix</keyword>
<dbReference type="EMBL" id="JAFEJU010000003">
    <property type="protein sequence ID" value="MBT1175036.1"/>
    <property type="molecule type" value="Genomic_DNA"/>
</dbReference>
<evidence type="ECO:0000256" key="2">
    <source>
        <dbReference type="SAM" id="Phobius"/>
    </source>
</evidence>